<dbReference type="Gene3D" id="3.40.30.120">
    <property type="match status" value="1"/>
</dbReference>
<accession>A0ABP8RV01</accession>
<protein>
    <submittedName>
        <fullName evidence="5">FAD-dependent oxidoreductase</fullName>
    </submittedName>
</protein>
<keyword evidence="6" id="KW-1185">Reference proteome</keyword>
<comment type="cofactor">
    <cofactor evidence="1">
        <name>FAD</name>
        <dbReference type="ChEBI" id="CHEBI:57692"/>
    </cofactor>
</comment>
<evidence type="ECO:0000313" key="5">
    <source>
        <dbReference type="EMBL" id="GAA4550381.1"/>
    </source>
</evidence>
<evidence type="ECO:0000256" key="2">
    <source>
        <dbReference type="ARBA" id="ARBA00022630"/>
    </source>
</evidence>
<dbReference type="PANTHER" id="PTHR43004:SF19">
    <property type="entry name" value="BINDING MONOOXYGENASE, PUTATIVE (JCVI)-RELATED"/>
    <property type="match status" value="1"/>
</dbReference>
<dbReference type="Gene3D" id="3.50.50.60">
    <property type="entry name" value="FAD/NAD(P)-binding domain"/>
    <property type="match status" value="1"/>
</dbReference>
<dbReference type="InterPro" id="IPR002938">
    <property type="entry name" value="FAD-bd"/>
</dbReference>
<evidence type="ECO:0000256" key="1">
    <source>
        <dbReference type="ARBA" id="ARBA00001974"/>
    </source>
</evidence>
<dbReference type="Gene3D" id="3.30.9.10">
    <property type="entry name" value="D-Amino Acid Oxidase, subunit A, domain 2"/>
    <property type="match status" value="1"/>
</dbReference>
<dbReference type="RefSeq" id="WP_345420700.1">
    <property type="nucleotide sequence ID" value="NZ_BAABGT010000056.1"/>
</dbReference>
<evidence type="ECO:0000313" key="6">
    <source>
        <dbReference type="Proteomes" id="UP001501598"/>
    </source>
</evidence>
<dbReference type="PRINTS" id="PR00420">
    <property type="entry name" value="RNGMNOXGNASE"/>
</dbReference>
<reference evidence="6" key="1">
    <citation type="journal article" date="2019" name="Int. J. Syst. Evol. Microbiol.">
        <title>The Global Catalogue of Microorganisms (GCM) 10K type strain sequencing project: providing services to taxonomists for standard genome sequencing and annotation.</title>
        <authorList>
            <consortium name="The Broad Institute Genomics Platform"/>
            <consortium name="The Broad Institute Genome Sequencing Center for Infectious Disease"/>
            <person name="Wu L."/>
            <person name="Ma J."/>
        </authorList>
    </citation>
    <scope>NUCLEOTIDE SEQUENCE [LARGE SCALE GENOMIC DNA]</scope>
    <source>
        <strain evidence="6">JCM 17906</strain>
    </source>
</reference>
<evidence type="ECO:0000259" key="4">
    <source>
        <dbReference type="Pfam" id="PF01494"/>
    </source>
</evidence>
<evidence type="ECO:0000256" key="3">
    <source>
        <dbReference type="ARBA" id="ARBA00022827"/>
    </source>
</evidence>
<dbReference type="PANTHER" id="PTHR43004">
    <property type="entry name" value="TRK SYSTEM POTASSIUM UPTAKE PROTEIN"/>
    <property type="match status" value="1"/>
</dbReference>
<dbReference type="Pfam" id="PF21274">
    <property type="entry name" value="Rng_hyd_C"/>
    <property type="match status" value="1"/>
</dbReference>
<keyword evidence="2" id="KW-0285">Flavoprotein</keyword>
<keyword evidence="3" id="KW-0274">FAD</keyword>
<dbReference type="Proteomes" id="UP001501598">
    <property type="component" value="Unassembled WGS sequence"/>
</dbReference>
<sequence length="578" mass="62904">MPARNDISRGRRRVDVVEFPRAEPVAETDVLVVGAGPNGLGTALELARHGVSASIVDAATEATLVRAGAAGYNPRALEIIANWGVLSRIRDEWTFPPEWNTGNLLLTSLVGHPLGGSVHRSFELGRAPRHSVHGALRRPQTVLQKVFLERLAELGTVVSGGWRVKGLDVDPDGVTTRLVETGTGRERTVRSRYVVGADGGSSTIRTLAGITRSGDYATERHYRVVVRTATDASTQLGRPFVPGTAIVYNNRYSGFLAALNETDWRTYAGPFPLDHEPDEAELVTHVREAFGFDVELTVVSLTPFFKSARLADTFYRDRIALVGDAAHVRTPGGNLCEGFGDIANLGWKLAAVLRGEAGEGLLHSYDEERRPHNRRVAEFASERDRAGSEVYRRIREIGVPADDDTGVDAVRRRARIGELLGAEHSFPLGVVFDERYDDSSVIWYEPELRETEQSWDAHAYTEDGRPGHRAPNGNLDPFGYTLYDRLGTRPALLVLTAETSAVAAFDEAAEARGVELEVIHLPDPDAHAYYGAPYALIRPDAHVAWRGTAAVDAGAVLDLTLARATAESGRTLVDAVAS</sequence>
<name>A0ABP8RV01_9PSEU</name>
<comment type="caution">
    <text evidence="5">The sequence shown here is derived from an EMBL/GenBank/DDBJ whole genome shotgun (WGS) entry which is preliminary data.</text>
</comment>
<proteinExistence type="predicted"/>
<organism evidence="5 6">
    <name type="scientific">Pseudonocardia xishanensis</name>
    <dbReference type="NCBI Taxonomy" id="630995"/>
    <lineage>
        <taxon>Bacteria</taxon>
        <taxon>Bacillati</taxon>
        <taxon>Actinomycetota</taxon>
        <taxon>Actinomycetes</taxon>
        <taxon>Pseudonocardiales</taxon>
        <taxon>Pseudonocardiaceae</taxon>
        <taxon>Pseudonocardia</taxon>
    </lineage>
</organism>
<dbReference type="Pfam" id="PF01494">
    <property type="entry name" value="FAD_binding_3"/>
    <property type="match status" value="1"/>
</dbReference>
<dbReference type="EMBL" id="BAABGT010000056">
    <property type="protein sequence ID" value="GAA4550381.1"/>
    <property type="molecule type" value="Genomic_DNA"/>
</dbReference>
<gene>
    <name evidence="5" type="ORF">GCM10023175_40380</name>
</gene>
<feature type="domain" description="FAD-binding" evidence="4">
    <location>
        <begin position="27"/>
        <end position="380"/>
    </location>
</feature>
<dbReference type="InterPro" id="IPR036188">
    <property type="entry name" value="FAD/NAD-bd_sf"/>
</dbReference>
<dbReference type="SUPFAM" id="SSF51905">
    <property type="entry name" value="FAD/NAD(P)-binding domain"/>
    <property type="match status" value="1"/>
</dbReference>
<dbReference type="InterPro" id="IPR050641">
    <property type="entry name" value="RIFMO-like"/>
</dbReference>